<dbReference type="InterPro" id="IPR015883">
    <property type="entry name" value="Glyco_hydro_20_cat"/>
</dbReference>
<proteinExistence type="inferred from homology"/>
<gene>
    <name evidence="6" type="ORF">CUNI_LOCUS21464</name>
</gene>
<keyword evidence="7" id="KW-1185">Reference proteome</keyword>
<dbReference type="AlphaFoldDB" id="A0A8S4AAA5"/>
<sequence>MDGKVLPSMADEPPYNLESRLVHLDLKGAPLSVGYLEKVFPLLKSWGATGLLIEYEDTFPYSEDLRVLRAAHAYSEDDLRQILKNAEDFELEVIPLVQTFGHLEFVLKHEPLAHLREIAKYPMALCPSNPESLHLVVAMIDQVMRLHTGIKYFHIGCDEVYHLGICEACKHRMMQESIGKDQLFFSHVHKVATHIQNTYPSVTTIMWDDMFRYSELPVILDCGLGKLVEPMVWHYLPNFVLPPDIWNNLSAVFPNIWIASAFKGATGPRTAITNIRYHLDNHGAWLDALRVMKHKFKSIKGIALTGWQRYDHYSVLCELFPHGLPSLGLCLKFIQQGVLSPVDFDAVARDMKFATLIPINPFASADIAICNFPGSLVYQLMIEFVHKEAVCKEFFMLDSMAAWMNDYNVERGFINPAHVEPLLNRGISLLDSLQILEERLDAAFPDVFVSGVKEEWKGEFLSPWLKKLEEFVDKGRRIVSGGKVTEVIDSEVTEIIEVTEVVDNDVT</sequence>
<evidence type="ECO:0000256" key="3">
    <source>
        <dbReference type="ARBA" id="ARBA00012663"/>
    </source>
</evidence>
<dbReference type="Pfam" id="PF00728">
    <property type="entry name" value="Glyco_hydro_20"/>
    <property type="match status" value="1"/>
</dbReference>
<dbReference type="InterPro" id="IPR038901">
    <property type="entry name" value="HEXDC-like"/>
</dbReference>
<dbReference type="OrthoDB" id="47475at2759"/>
<evidence type="ECO:0000313" key="7">
    <source>
        <dbReference type="Proteomes" id="UP000678393"/>
    </source>
</evidence>
<organism evidence="6 7">
    <name type="scientific">Candidula unifasciata</name>
    <dbReference type="NCBI Taxonomy" id="100452"/>
    <lineage>
        <taxon>Eukaryota</taxon>
        <taxon>Metazoa</taxon>
        <taxon>Spiralia</taxon>
        <taxon>Lophotrochozoa</taxon>
        <taxon>Mollusca</taxon>
        <taxon>Gastropoda</taxon>
        <taxon>Heterobranchia</taxon>
        <taxon>Euthyneura</taxon>
        <taxon>Panpulmonata</taxon>
        <taxon>Eupulmonata</taxon>
        <taxon>Stylommatophora</taxon>
        <taxon>Helicina</taxon>
        <taxon>Helicoidea</taxon>
        <taxon>Geomitridae</taxon>
        <taxon>Candidula</taxon>
    </lineage>
</organism>
<dbReference type="Proteomes" id="UP000678393">
    <property type="component" value="Unassembled WGS sequence"/>
</dbReference>
<protein>
    <recommendedName>
        <fullName evidence="3">beta-N-acetylhexosaminidase</fullName>
        <ecNumber evidence="3">3.2.1.52</ecNumber>
    </recommendedName>
</protein>
<accession>A0A8S4AAA5</accession>
<comment type="similarity">
    <text evidence="2">Belongs to the glycosyl hydrolase 20 family.</text>
</comment>
<dbReference type="GO" id="GO:0005975">
    <property type="term" value="P:carbohydrate metabolic process"/>
    <property type="evidence" value="ECO:0007669"/>
    <property type="project" value="InterPro"/>
</dbReference>
<evidence type="ECO:0000256" key="1">
    <source>
        <dbReference type="ARBA" id="ARBA00001231"/>
    </source>
</evidence>
<keyword evidence="4" id="KW-0378">Hydrolase</keyword>
<dbReference type="PANTHER" id="PTHR21040:SF8">
    <property type="entry name" value="BCDNA.GH04120"/>
    <property type="match status" value="1"/>
</dbReference>
<dbReference type="CDD" id="cd06565">
    <property type="entry name" value="GH20_GcnA-like"/>
    <property type="match status" value="1"/>
</dbReference>
<dbReference type="EMBL" id="CAJHNH020008469">
    <property type="protein sequence ID" value="CAG5135906.1"/>
    <property type="molecule type" value="Genomic_DNA"/>
</dbReference>
<evidence type="ECO:0000256" key="4">
    <source>
        <dbReference type="ARBA" id="ARBA00022801"/>
    </source>
</evidence>
<dbReference type="EC" id="3.2.1.52" evidence="3"/>
<reference evidence="6" key="1">
    <citation type="submission" date="2021-04" db="EMBL/GenBank/DDBJ databases">
        <authorList>
            <consortium name="Molecular Ecology Group"/>
        </authorList>
    </citation>
    <scope>NUCLEOTIDE SEQUENCE</scope>
</reference>
<evidence type="ECO:0000313" key="6">
    <source>
        <dbReference type="EMBL" id="CAG5135906.1"/>
    </source>
</evidence>
<comment type="catalytic activity">
    <reaction evidence="1">
        <text>Hydrolysis of terminal non-reducing N-acetyl-D-hexosamine residues in N-acetyl-beta-D-hexosaminides.</text>
        <dbReference type="EC" id="3.2.1.52"/>
    </reaction>
</comment>
<evidence type="ECO:0000259" key="5">
    <source>
        <dbReference type="Pfam" id="PF00728"/>
    </source>
</evidence>
<name>A0A8S4AAA5_9EUPU</name>
<dbReference type="PANTHER" id="PTHR21040">
    <property type="entry name" value="BCDNA.GH04120"/>
    <property type="match status" value="1"/>
</dbReference>
<dbReference type="Gene3D" id="3.20.20.80">
    <property type="entry name" value="Glycosidases"/>
    <property type="match status" value="1"/>
</dbReference>
<dbReference type="SUPFAM" id="SSF51445">
    <property type="entry name" value="(Trans)glycosidases"/>
    <property type="match status" value="1"/>
</dbReference>
<dbReference type="InterPro" id="IPR017853">
    <property type="entry name" value="GH"/>
</dbReference>
<evidence type="ECO:0000256" key="2">
    <source>
        <dbReference type="ARBA" id="ARBA00006285"/>
    </source>
</evidence>
<comment type="caution">
    <text evidence="6">The sequence shown here is derived from an EMBL/GenBank/DDBJ whole genome shotgun (WGS) entry which is preliminary data.</text>
</comment>
<dbReference type="GO" id="GO:0004563">
    <property type="term" value="F:beta-N-acetylhexosaminidase activity"/>
    <property type="evidence" value="ECO:0007669"/>
    <property type="project" value="UniProtKB-EC"/>
</dbReference>
<feature type="domain" description="Glycoside hydrolase family 20 catalytic" evidence="5">
    <location>
        <begin position="70"/>
        <end position="215"/>
    </location>
</feature>